<reference evidence="1" key="1">
    <citation type="journal article" date="2023" name="Plant J.">
        <title>Genome sequences and population genomics provide insights into the demographic history, inbreeding, and mutation load of two 'living fossil' tree species of Dipteronia.</title>
        <authorList>
            <person name="Feng Y."/>
            <person name="Comes H.P."/>
            <person name="Chen J."/>
            <person name="Zhu S."/>
            <person name="Lu R."/>
            <person name="Zhang X."/>
            <person name="Li P."/>
            <person name="Qiu J."/>
            <person name="Olsen K.M."/>
            <person name="Qiu Y."/>
        </authorList>
    </citation>
    <scope>NUCLEOTIDE SEQUENCE</scope>
    <source>
        <strain evidence="1">KIB01</strain>
    </source>
</reference>
<accession>A0AAD9XC87</accession>
<sequence length="70" mass="7431">MSATPAVPLGSAVMMGLVCPGNENSKWKVTEAGDIVANGALPRKLPWKNSTPRVYARRVKANCVSVEAPH</sequence>
<organism evidence="1 2">
    <name type="scientific">Dipteronia dyeriana</name>
    <dbReference type="NCBI Taxonomy" id="168575"/>
    <lineage>
        <taxon>Eukaryota</taxon>
        <taxon>Viridiplantae</taxon>
        <taxon>Streptophyta</taxon>
        <taxon>Embryophyta</taxon>
        <taxon>Tracheophyta</taxon>
        <taxon>Spermatophyta</taxon>
        <taxon>Magnoliopsida</taxon>
        <taxon>eudicotyledons</taxon>
        <taxon>Gunneridae</taxon>
        <taxon>Pentapetalae</taxon>
        <taxon>rosids</taxon>
        <taxon>malvids</taxon>
        <taxon>Sapindales</taxon>
        <taxon>Sapindaceae</taxon>
        <taxon>Hippocastanoideae</taxon>
        <taxon>Acereae</taxon>
        <taxon>Dipteronia</taxon>
    </lineage>
</organism>
<gene>
    <name evidence="1" type="ORF">Ddye_009740</name>
</gene>
<keyword evidence="2" id="KW-1185">Reference proteome</keyword>
<name>A0AAD9XC87_9ROSI</name>
<evidence type="ECO:0000313" key="1">
    <source>
        <dbReference type="EMBL" id="KAK2656688.1"/>
    </source>
</evidence>
<dbReference type="AlphaFoldDB" id="A0AAD9XC87"/>
<proteinExistence type="predicted"/>
<dbReference type="EMBL" id="JANJYI010000003">
    <property type="protein sequence ID" value="KAK2656688.1"/>
    <property type="molecule type" value="Genomic_DNA"/>
</dbReference>
<evidence type="ECO:0000313" key="2">
    <source>
        <dbReference type="Proteomes" id="UP001280121"/>
    </source>
</evidence>
<dbReference type="Proteomes" id="UP001280121">
    <property type="component" value="Unassembled WGS sequence"/>
</dbReference>
<protein>
    <submittedName>
        <fullName evidence="1">Uncharacterized protein</fullName>
    </submittedName>
</protein>
<comment type="caution">
    <text evidence="1">The sequence shown here is derived from an EMBL/GenBank/DDBJ whole genome shotgun (WGS) entry which is preliminary data.</text>
</comment>